<accession>A0A8S1JAS0</accession>
<keyword evidence="1" id="KW-0732">Signal</keyword>
<evidence type="ECO:0000313" key="3">
    <source>
        <dbReference type="Proteomes" id="UP000708148"/>
    </source>
</evidence>
<dbReference type="AlphaFoldDB" id="A0A8S1JAS0"/>
<name>A0A8S1JAS0_9CHLO</name>
<organism evidence="2 3">
    <name type="scientific">Ostreobium quekettii</name>
    <dbReference type="NCBI Taxonomy" id="121088"/>
    <lineage>
        <taxon>Eukaryota</taxon>
        <taxon>Viridiplantae</taxon>
        <taxon>Chlorophyta</taxon>
        <taxon>core chlorophytes</taxon>
        <taxon>Ulvophyceae</taxon>
        <taxon>TCBD clade</taxon>
        <taxon>Bryopsidales</taxon>
        <taxon>Ostreobineae</taxon>
        <taxon>Ostreobiaceae</taxon>
        <taxon>Ostreobium</taxon>
    </lineage>
</organism>
<comment type="caution">
    <text evidence="2">The sequence shown here is derived from an EMBL/GenBank/DDBJ whole genome shotgun (WGS) entry which is preliminary data.</text>
</comment>
<dbReference type="OrthoDB" id="579117at2759"/>
<protein>
    <submittedName>
        <fullName evidence="2">Uncharacterized protein</fullName>
    </submittedName>
</protein>
<evidence type="ECO:0000256" key="1">
    <source>
        <dbReference type="SAM" id="SignalP"/>
    </source>
</evidence>
<reference evidence="2" key="1">
    <citation type="submission" date="2020-12" db="EMBL/GenBank/DDBJ databases">
        <authorList>
            <person name="Iha C."/>
        </authorList>
    </citation>
    <scope>NUCLEOTIDE SEQUENCE</scope>
</reference>
<gene>
    <name evidence="2" type="ORF">OSTQU699_LOCUS8551</name>
</gene>
<feature type="signal peptide" evidence="1">
    <location>
        <begin position="1"/>
        <end position="22"/>
    </location>
</feature>
<proteinExistence type="predicted"/>
<feature type="non-terminal residue" evidence="2">
    <location>
        <position position="1"/>
    </location>
</feature>
<sequence>MALAPQALVLTLVSALFAGSGSLIIVEDGLTFAETVKELRDALYTPQVSTVAIRRNITISTYEWGWAIPNIQREVTVTTADDAPWPTVINTKSERELGFVLPGGHLIIRGVIFDEMQPQANKFGQSTAFPLFTSFPGGNISFFNCSLLQSNYVCFRLGLENYMTNRRPSQEALDRNDGLISNETVGPNDTYVVLHESAGPKEFLLYDDPAAQNEGWIYFYDTYFICNIWGLTSVKYVRAIETQTITEKHFKVDTLHELLNILTRGDPTGSSANLVVAQRDKEFMMQTTAVTVEVGKNISITKENWSKDIGIFFSFIQLNGGAREDVHQGLGAENRTALVFAESTAGKMGIEIKRDARMELRGMDLQLPLFVPRNPLQSPVHKTSVSVMADGFEHYHFR</sequence>
<feature type="chain" id="PRO_5035728912" evidence="1">
    <location>
        <begin position="23"/>
        <end position="398"/>
    </location>
</feature>
<keyword evidence="3" id="KW-1185">Reference proteome</keyword>
<evidence type="ECO:0000313" key="2">
    <source>
        <dbReference type="EMBL" id="CAD7703194.1"/>
    </source>
</evidence>
<dbReference type="Proteomes" id="UP000708148">
    <property type="component" value="Unassembled WGS sequence"/>
</dbReference>
<dbReference type="EMBL" id="CAJHUC010002105">
    <property type="protein sequence ID" value="CAD7703194.1"/>
    <property type="molecule type" value="Genomic_DNA"/>
</dbReference>